<dbReference type="OrthoDB" id="7358785at2"/>
<evidence type="ECO:0000313" key="4">
    <source>
        <dbReference type="Proteomes" id="UP000198571"/>
    </source>
</evidence>
<dbReference type="InterPro" id="IPR005335">
    <property type="entry name" value="Terminase_ssu"/>
</dbReference>
<organism evidence="3 4">
    <name type="scientific">Salipaludibacillus aurantiacus</name>
    <dbReference type="NCBI Taxonomy" id="1601833"/>
    <lineage>
        <taxon>Bacteria</taxon>
        <taxon>Bacillati</taxon>
        <taxon>Bacillota</taxon>
        <taxon>Bacilli</taxon>
        <taxon>Bacillales</taxon>
        <taxon>Bacillaceae</taxon>
    </lineage>
</organism>
<dbReference type="STRING" id="1601833.SAMN05518684_106209"/>
<proteinExistence type="predicted"/>
<name>A0A1H9U0V6_9BACI</name>
<dbReference type="InterPro" id="IPR052404">
    <property type="entry name" value="SPP1-like_terminase"/>
</dbReference>
<evidence type="ECO:0000313" key="3">
    <source>
        <dbReference type="EMBL" id="SES02841.1"/>
    </source>
</evidence>
<gene>
    <name evidence="3" type="ORF">SAMN05518684_106209</name>
</gene>
<dbReference type="EMBL" id="FOGT01000006">
    <property type="protein sequence ID" value="SES02841.1"/>
    <property type="molecule type" value="Genomic_DNA"/>
</dbReference>
<dbReference type="Pfam" id="PF03592">
    <property type="entry name" value="Terminase_2"/>
    <property type="match status" value="1"/>
</dbReference>
<protein>
    <submittedName>
        <fullName evidence="3">Terminase small subunit</fullName>
    </submittedName>
</protein>
<keyword evidence="4" id="KW-1185">Reference proteome</keyword>
<keyword evidence="1" id="KW-1188">Viral release from host cell</keyword>
<dbReference type="PANTHER" id="PTHR41328:SF2">
    <property type="entry name" value="TERMINASE SMALL SUBUNIT"/>
    <property type="match status" value="1"/>
</dbReference>
<dbReference type="Gene3D" id="1.10.10.1400">
    <property type="entry name" value="Terminase, small subunit, N-terminal DNA-binding domain, HTH motif"/>
    <property type="match status" value="1"/>
</dbReference>
<evidence type="ECO:0000256" key="2">
    <source>
        <dbReference type="ARBA" id="ARBA00023219"/>
    </source>
</evidence>
<evidence type="ECO:0000256" key="1">
    <source>
        <dbReference type="ARBA" id="ARBA00022612"/>
    </source>
</evidence>
<dbReference type="AlphaFoldDB" id="A0A1H9U0V6"/>
<keyword evidence="2" id="KW-0231">Viral genome packaging</keyword>
<dbReference type="PANTHER" id="PTHR41328">
    <property type="entry name" value="TERMINASE SMALL SUBUNIT-RELATED"/>
    <property type="match status" value="1"/>
</dbReference>
<sequence>MDWQKIKKEYETSDITLKALAEKHGVKLGTLKSRKSREKWTRGATKKDATNRIRDATEKKEVATQKEYKVDAPELTEKQQRFVEQYVIDLNATQAAIRAGYSERSAYSIGQENLKKPEVLARVKEIREQQKQDSYMDALWVLERLAQVTDRSMTTEPVMMWDHAAQELVETGEYQYDSQGANKALELIGKHLGMFDPKAKHIDAMSQAQIEKVKAETAKIKAETKNEEEGTSRIVIVNDKEAMRKEMMQRDDSNSE</sequence>
<dbReference type="InterPro" id="IPR038713">
    <property type="entry name" value="Terminase_Gp1_N_sf"/>
</dbReference>
<dbReference type="Proteomes" id="UP000198571">
    <property type="component" value="Unassembled WGS sequence"/>
</dbReference>
<accession>A0A1H9U0V6</accession>
<dbReference type="GO" id="GO:0051276">
    <property type="term" value="P:chromosome organization"/>
    <property type="evidence" value="ECO:0007669"/>
    <property type="project" value="InterPro"/>
</dbReference>
<reference evidence="4" key="1">
    <citation type="submission" date="2016-10" db="EMBL/GenBank/DDBJ databases">
        <authorList>
            <person name="Varghese N."/>
            <person name="Submissions S."/>
        </authorList>
    </citation>
    <scope>NUCLEOTIDE SEQUENCE [LARGE SCALE GENOMIC DNA]</scope>
    <source>
        <strain evidence="4">S9</strain>
    </source>
</reference>